<feature type="compositionally biased region" description="Basic and acidic residues" evidence="1">
    <location>
        <begin position="40"/>
        <end position="50"/>
    </location>
</feature>
<keyword evidence="3" id="KW-1185">Reference proteome</keyword>
<dbReference type="EMBL" id="JAZDWU010000005">
    <property type="protein sequence ID" value="KAL0002745.1"/>
    <property type="molecule type" value="Genomic_DNA"/>
</dbReference>
<evidence type="ECO:0000313" key="3">
    <source>
        <dbReference type="Proteomes" id="UP001459277"/>
    </source>
</evidence>
<proteinExistence type="predicted"/>
<sequence>MITHRRRQKSAIPERVFNKGRRSGEGDVSVAMLARRHKSGREGSVTRRQEVTAASRGRRQRFSGYAREAVLLRG</sequence>
<accession>A0AAW2CWS2</accession>
<reference evidence="2 3" key="1">
    <citation type="submission" date="2024-01" db="EMBL/GenBank/DDBJ databases">
        <title>A telomere-to-telomere, gap-free genome of sweet tea (Lithocarpus litseifolius).</title>
        <authorList>
            <person name="Zhou J."/>
        </authorList>
    </citation>
    <scope>NUCLEOTIDE SEQUENCE [LARGE SCALE GENOMIC DNA]</scope>
    <source>
        <strain evidence="2">Zhou-2022a</strain>
        <tissue evidence="2">Leaf</tissue>
    </source>
</reference>
<gene>
    <name evidence="2" type="ORF">SO802_016526</name>
</gene>
<evidence type="ECO:0000313" key="2">
    <source>
        <dbReference type="EMBL" id="KAL0002745.1"/>
    </source>
</evidence>
<organism evidence="2 3">
    <name type="scientific">Lithocarpus litseifolius</name>
    <dbReference type="NCBI Taxonomy" id="425828"/>
    <lineage>
        <taxon>Eukaryota</taxon>
        <taxon>Viridiplantae</taxon>
        <taxon>Streptophyta</taxon>
        <taxon>Embryophyta</taxon>
        <taxon>Tracheophyta</taxon>
        <taxon>Spermatophyta</taxon>
        <taxon>Magnoliopsida</taxon>
        <taxon>eudicotyledons</taxon>
        <taxon>Gunneridae</taxon>
        <taxon>Pentapetalae</taxon>
        <taxon>rosids</taxon>
        <taxon>fabids</taxon>
        <taxon>Fagales</taxon>
        <taxon>Fagaceae</taxon>
        <taxon>Lithocarpus</taxon>
    </lineage>
</organism>
<dbReference type="Proteomes" id="UP001459277">
    <property type="component" value="Unassembled WGS sequence"/>
</dbReference>
<comment type="caution">
    <text evidence="2">The sequence shown here is derived from an EMBL/GenBank/DDBJ whole genome shotgun (WGS) entry which is preliminary data.</text>
</comment>
<feature type="region of interest" description="Disordered" evidence="1">
    <location>
        <begin position="1"/>
        <end position="59"/>
    </location>
</feature>
<dbReference type="AlphaFoldDB" id="A0AAW2CWS2"/>
<evidence type="ECO:0000256" key="1">
    <source>
        <dbReference type="SAM" id="MobiDB-lite"/>
    </source>
</evidence>
<protein>
    <submittedName>
        <fullName evidence="2">Uncharacterized protein</fullName>
    </submittedName>
</protein>
<name>A0AAW2CWS2_9ROSI</name>